<dbReference type="PRINTS" id="PR00813">
    <property type="entry name" value="BCTERIALGSPG"/>
</dbReference>
<evidence type="ECO:0000313" key="4">
    <source>
        <dbReference type="Proteomes" id="UP000637423"/>
    </source>
</evidence>
<evidence type="ECO:0008006" key="5">
    <source>
        <dbReference type="Google" id="ProtNLM"/>
    </source>
</evidence>
<sequence length="136" mass="14971">MAWSTVNGDNMRQSGKNGFTLIELLVVLAIVALLLSLALPRYFSSIEKAKETVLTENLQTTRSVIDKFYADTGRYPESLSELVQKKYLRSLPLDPITESTSTWLIVAPSEDVKGNVYNIKSGAAGNSRNGRPYSGL</sequence>
<keyword evidence="1" id="KW-0488">Methylation</keyword>
<reference evidence="3" key="1">
    <citation type="journal article" date="2014" name="Int. J. Syst. Evol. Microbiol.">
        <title>Complete genome sequence of Corynebacterium casei LMG S-19264T (=DSM 44701T), isolated from a smear-ripened cheese.</title>
        <authorList>
            <consortium name="US DOE Joint Genome Institute (JGI-PGF)"/>
            <person name="Walter F."/>
            <person name="Albersmeier A."/>
            <person name="Kalinowski J."/>
            <person name="Ruckert C."/>
        </authorList>
    </citation>
    <scope>NUCLEOTIDE SEQUENCE</scope>
    <source>
        <strain evidence="3">CGMCC 1.10998</strain>
    </source>
</reference>
<gene>
    <name evidence="3" type="ORF">GCM10011396_38680</name>
</gene>
<dbReference type="PANTHER" id="PTHR30093:SF47">
    <property type="entry name" value="TYPE IV PILUS NON-CORE MINOR PILIN PILE"/>
    <property type="match status" value="1"/>
</dbReference>
<keyword evidence="2" id="KW-0472">Membrane</keyword>
<name>A0A916XMS2_9BURK</name>
<dbReference type="InterPro" id="IPR012902">
    <property type="entry name" value="N_methyl_site"/>
</dbReference>
<evidence type="ECO:0000313" key="3">
    <source>
        <dbReference type="EMBL" id="GGC87717.1"/>
    </source>
</evidence>
<evidence type="ECO:0000256" key="2">
    <source>
        <dbReference type="SAM" id="Phobius"/>
    </source>
</evidence>
<protein>
    <recommendedName>
        <fullName evidence="5">PilD-dependent protein pddA</fullName>
    </recommendedName>
</protein>
<proteinExistence type="predicted"/>
<dbReference type="Gene3D" id="3.30.700.10">
    <property type="entry name" value="Glycoprotein, Type 4 Pilin"/>
    <property type="match status" value="1"/>
</dbReference>
<dbReference type="RefSeq" id="WP_229751235.1">
    <property type="nucleotide sequence ID" value="NZ_BMED01000004.1"/>
</dbReference>
<keyword evidence="2" id="KW-0812">Transmembrane</keyword>
<evidence type="ECO:0000256" key="1">
    <source>
        <dbReference type="ARBA" id="ARBA00022481"/>
    </source>
</evidence>
<feature type="transmembrane region" description="Helical" evidence="2">
    <location>
        <begin position="20"/>
        <end position="40"/>
    </location>
</feature>
<reference evidence="3" key="2">
    <citation type="submission" date="2020-09" db="EMBL/GenBank/DDBJ databases">
        <authorList>
            <person name="Sun Q."/>
            <person name="Zhou Y."/>
        </authorList>
    </citation>
    <scope>NUCLEOTIDE SEQUENCE</scope>
    <source>
        <strain evidence="3">CGMCC 1.10998</strain>
    </source>
</reference>
<dbReference type="InterPro" id="IPR000983">
    <property type="entry name" value="Bac_GSPG_pilin"/>
</dbReference>
<dbReference type="NCBIfam" id="TIGR02532">
    <property type="entry name" value="IV_pilin_GFxxxE"/>
    <property type="match status" value="1"/>
</dbReference>
<dbReference type="GO" id="GO:0015627">
    <property type="term" value="C:type II protein secretion system complex"/>
    <property type="evidence" value="ECO:0007669"/>
    <property type="project" value="InterPro"/>
</dbReference>
<dbReference type="SUPFAM" id="SSF54523">
    <property type="entry name" value="Pili subunits"/>
    <property type="match status" value="1"/>
</dbReference>
<dbReference type="EMBL" id="BMED01000004">
    <property type="protein sequence ID" value="GGC87717.1"/>
    <property type="molecule type" value="Genomic_DNA"/>
</dbReference>
<keyword evidence="2" id="KW-1133">Transmembrane helix</keyword>
<keyword evidence="4" id="KW-1185">Reference proteome</keyword>
<dbReference type="AlphaFoldDB" id="A0A916XMS2"/>
<dbReference type="Pfam" id="PF07963">
    <property type="entry name" value="N_methyl"/>
    <property type="match status" value="1"/>
</dbReference>
<dbReference type="InterPro" id="IPR045584">
    <property type="entry name" value="Pilin-like"/>
</dbReference>
<organism evidence="3 4">
    <name type="scientific">Undibacterium terreum</name>
    <dbReference type="NCBI Taxonomy" id="1224302"/>
    <lineage>
        <taxon>Bacteria</taxon>
        <taxon>Pseudomonadati</taxon>
        <taxon>Pseudomonadota</taxon>
        <taxon>Betaproteobacteria</taxon>
        <taxon>Burkholderiales</taxon>
        <taxon>Oxalobacteraceae</taxon>
        <taxon>Undibacterium</taxon>
    </lineage>
</organism>
<dbReference type="Proteomes" id="UP000637423">
    <property type="component" value="Unassembled WGS sequence"/>
</dbReference>
<accession>A0A916XMS2</accession>
<dbReference type="PANTHER" id="PTHR30093">
    <property type="entry name" value="GENERAL SECRETION PATHWAY PROTEIN G"/>
    <property type="match status" value="1"/>
</dbReference>
<dbReference type="GO" id="GO:0015628">
    <property type="term" value="P:protein secretion by the type II secretion system"/>
    <property type="evidence" value="ECO:0007669"/>
    <property type="project" value="InterPro"/>
</dbReference>
<comment type="caution">
    <text evidence="3">The sequence shown here is derived from an EMBL/GenBank/DDBJ whole genome shotgun (WGS) entry which is preliminary data.</text>
</comment>